<dbReference type="GO" id="GO:0005524">
    <property type="term" value="F:ATP binding"/>
    <property type="evidence" value="ECO:0007669"/>
    <property type="project" value="UniProtKB-KW"/>
</dbReference>
<comment type="similarity">
    <text evidence="1">Belongs to the ABC transporter superfamily.</text>
</comment>
<evidence type="ECO:0000313" key="7">
    <source>
        <dbReference type="Proteomes" id="UP000262583"/>
    </source>
</evidence>
<evidence type="ECO:0000256" key="2">
    <source>
        <dbReference type="ARBA" id="ARBA00022448"/>
    </source>
</evidence>
<accession>A0A2Z4Y6U1</accession>
<reference evidence="6 7" key="1">
    <citation type="submission" date="2018-05" db="EMBL/GenBank/DDBJ databases">
        <title>A metagenomic window into the 2 km-deep terrestrial subsurface aquifer revealed taxonomically and functionally diverse microbial community comprising novel uncultured bacterial lineages.</title>
        <authorList>
            <person name="Kadnikov V.V."/>
            <person name="Mardanov A.V."/>
            <person name="Beletsky A.V."/>
            <person name="Banks D."/>
            <person name="Pimenov N.V."/>
            <person name="Frank Y.A."/>
            <person name="Karnachuk O.V."/>
            <person name="Ravin N.V."/>
        </authorList>
    </citation>
    <scope>NUCLEOTIDE SEQUENCE [LARGE SCALE GENOMIC DNA]</scope>
    <source>
        <strain evidence="6">BY</strain>
    </source>
</reference>
<dbReference type="EMBL" id="CP030759">
    <property type="protein sequence ID" value="AXA36213.1"/>
    <property type="molecule type" value="Genomic_DNA"/>
</dbReference>
<dbReference type="InterPro" id="IPR003593">
    <property type="entry name" value="AAA+_ATPase"/>
</dbReference>
<proteinExistence type="inferred from homology"/>
<dbReference type="PROSITE" id="PS50893">
    <property type="entry name" value="ABC_TRANSPORTER_2"/>
    <property type="match status" value="1"/>
</dbReference>
<keyword evidence="4 6" id="KW-0067">ATP-binding</keyword>
<dbReference type="InterPro" id="IPR017871">
    <property type="entry name" value="ABC_transporter-like_CS"/>
</dbReference>
<feature type="domain" description="ABC transporter" evidence="5">
    <location>
        <begin position="2"/>
        <end position="223"/>
    </location>
</feature>
<name>A0A2Z4Y6U1_SUMC1</name>
<dbReference type="AlphaFoldDB" id="A0A2Z4Y6U1"/>
<dbReference type="Proteomes" id="UP000262583">
    <property type="component" value="Chromosome"/>
</dbReference>
<sequence>MISVQKLTKKFGDHLVLDEVSLEVNRGETVVLLGPSGSGKTTLLRCIVGLEPFDDGQIEVDGIEVRPGMTPSELAHRFHEIRLRCGFLFQQLHLFPHLTVLENLTLAPIHVKKLQPSEAAELAEHLLEKLGLHGKARMHPNKLSGGEQQRVAIARALAMEPNYLLYDEPTSSLDPDRARDIWQIMSQLAAQGQAQLVVTHQRELTQAIPCRVVRIEHGRLSAA</sequence>
<gene>
    <name evidence="6" type="ORF">BRCON_1436</name>
</gene>
<dbReference type="Pfam" id="PF00005">
    <property type="entry name" value="ABC_tran"/>
    <property type="match status" value="1"/>
</dbReference>
<dbReference type="SMART" id="SM00382">
    <property type="entry name" value="AAA"/>
    <property type="match status" value="1"/>
</dbReference>
<dbReference type="PROSITE" id="PS00211">
    <property type="entry name" value="ABC_TRANSPORTER_1"/>
    <property type="match status" value="1"/>
</dbReference>
<evidence type="ECO:0000259" key="5">
    <source>
        <dbReference type="PROSITE" id="PS50893"/>
    </source>
</evidence>
<dbReference type="GO" id="GO:0016887">
    <property type="term" value="F:ATP hydrolysis activity"/>
    <property type="evidence" value="ECO:0007669"/>
    <property type="project" value="InterPro"/>
</dbReference>
<dbReference type="InterPro" id="IPR027417">
    <property type="entry name" value="P-loop_NTPase"/>
</dbReference>
<dbReference type="SUPFAM" id="SSF52540">
    <property type="entry name" value="P-loop containing nucleoside triphosphate hydrolases"/>
    <property type="match status" value="1"/>
</dbReference>
<protein>
    <submittedName>
        <fullName evidence="6">Glutamine transport ATP-binding protein GlnQ</fullName>
    </submittedName>
</protein>
<organism evidence="6 7">
    <name type="scientific">Sumerlaea chitinivorans</name>
    <dbReference type="NCBI Taxonomy" id="2250252"/>
    <lineage>
        <taxon>Bacteria</taxon>
        <taxon>Candidatus Sumerlaeota</taxon>
        <taxon>Candidatus Sumerlaeia</taxon>
        <taxon>Candidatus Sumerlaeales</taxon>
        <taxon>Candidatus Sumerlaeaceae</taxon>
        <taxon>Candidatus Sumerlaea</taxon>
    </lineage>
</organism>
<evidence type="ECO:0000313" key="6">
    <source>
        <dbReference type="EMBL" id="AXA36213.1"/>
    </source>
</evidence>
<dbReference type="InterPro" id="IPR003439">
    <property type="entry name" value="ABC_transporter-like_ATP-bd"/>
</dbReference>
<evidence type="ECO:0000256" key="1">
    <source>
        <dbReference type="ARBA" id="ARBA00005417"/>
    </source>
</evidence>
<dbReference type="KEGG" id="schv:BRCON_1436"/>
<evidence type="ECO:0000256" key="4">
    <source>
        <dbReference type="ARBA" id="ARBA00022840"/>
    </source>
</evidence>
<dbReference type="InterPro" id="IPR050086">
    <property type="entry name" value="MetN_ABC_transporter-like"/>
</dbReference>
<evidence type="ECO:0000256" key="3">
    <source>
        <dbReference type="ARBA" id="ARBA00022741"/>
    </source>
</evidence>
<dbReference type="Gene3D" id="3.40.50.300">
    <property type="entry name" value="P-loop containing nucleotide triphosphate hydrolases"/>
    <property type="match status" value="1"/>
</dbReference>
<keyword evidence="3" id="KW-0547">Nucleotide-binding</keyword>
<dbReference type="PANTHER" id="PTHR43166:SF4">
    <property type="entry name" value="PHOSPHONATES IMPORT ATP-BINDING PROTEIN PHNC"/>
    <property type="match status" value="1"/>
</dbReference>
<dbReference type="PANTHER" id="PTHR43166">
    <property type="entry name" value="AMINO ACID IMPORT ATP-BINDING PROTEIN"/>
    <property type="match status" value="1"/>
</dbReference>
<keyword evidence="2" id="KW-0813">Transport</keyword>